<dbReference type="InterPro" id="IPR001563">
    <property type="entry name" value="Peptidase_S10"/>
</dbReference>
<dbReference type="SUPFAM" id="SSF53474">
    <property type="entry name" value="alpha/beta-Hydrolases"/>
    <property type="match status" value="1"/>
</dbReference>
<feature type="chain" id="PRO_5041766732" description="Carboxypeptidase" evidence="3">
    <location>
        <begin position="24"/>
        <end position="460"/>
    </location>
</feature>
<keyword evidence="3" id="KW-0378">Hydrolase</keyword>
<sequence>MENNKVFMFLLISSLTVSTVVECFGAGKANDPLGKIIKAQLASSKSGLAEGYATKSTAEYSPVYMGTQDGLKEADKIDALPGQPEQGVSFDQYSGYVTVDAGHGRALFYYFAESPQNSSTNPLVLWLNGGPGCSSFGNGAMMELGPFRVNSNGETLSLNEYAWITAANVIFLESPAGVGFSYSNTTSDYNLSGDTRTAEDSYTFLVNWLERFPEYKTRDFYLAGESYAGHYVPQLAQLILQNNKITNQTVINLQGIAIGNAWVDFETGVKGMYDFFWTHALISDEINQGIQLNCNFSTPNTVTEKCEDYLDEADDLVEDIFIFDIYAPLCSSSSTTPPYINIINSDMVEELYHDSPLTVLPVIKELMNSGISIWMYSGDTDGRVPVTSTRYSINKLTTSVKTKWYPWYNKEQVGGYAIEYENLTFVTIRGAGHFVPSYQPARGLAFFKSFLEGKLPPSSF</sequence>
<evidence type="ECO:0000256" key="3">
    <source>
        <dbReference type="RuleBase" id="RU361156"/>
    </source>
</evidence>
<dbReference type="PRINTS" id="PR00724">
    <property type="entry name" value="CRBOXYPTASEC"/>
</dbReference>
<dbReference type="GO" id="GO:0005773">
    <property type="term" value="C:vacuole"/>
    <property type="evidence" value="ECO:0007669"/>
    <property type="project" value="TreeGrafter"/>
</dbReference>
<dbReference type="Pfam" id="PF00450">
    <property type="entry name" value="Peptidase_S10"/>
    <property type="match status" value="2"/>
</dbReference>
<dbReference type="EC" id="3.4.16.-" evidence="3"/>
<dbReference type="PROSITE" id="PS00560">
    <property type="entry name" value="CARBOXYPEPT_SER_HIS"/>
    <property type="match status" value="1"/>
</dbReference>
<dbReference type="PANTHER" id="PTHR11802">
    <property type="entry name" value="SERINE PROTEASE FAMILY S10 SERINE CARBOXYPEPTIDASE"/>
    <property type="match status" value="1"/>
</dbReference>
<feature type="signal peptide" evidence="3">
    <location>
        <begin position="1"/>
        <end position="23"/>
    </location>
</feature>
<keyword evidence="2" id="KW-0325">Glycoprotein</keyword>
<comment type="caution">
    <text evidence="4">The sequence shown here is derived from an EMBL/GenBank/DDBJ whole genome shotgun (WGS) entry which is preliminary data.</text>
</comment>
<keyword evidence="5" id="KW-1185">Reference proteome</keyword>
<dbReference type="FunFam" id="3.40.50.1820:FF:000573">
    <property type="entry name" value="Carboxypeptidase"/>
    <property type="match status" value="1"/>
</dbReference>
<gene>
    <name evidence="4" type="ORF">MKW98_025672</name>
</gene>
<reference evidence="4" key="1">
    <citation type="submission" date="2022-04" db="EMBL/GenBank/DDBJ databases">
        <title>A functionally conserved STORR gene fusion in Papaver species that diverged 16.8 million years ago.</title>
        <authorList>
            <person name="Catania T."/>
        </authorList>
    </citation>
    <scope>NUCLEOTIDE SEQUENCE</scope>
    <source>
        <strain evidence="4">S-188037</strain>
    </source>
</reference>
<dbReference type="InterPro" id="IPR033124">
    <property type="entry name" value="Ser_caboxypep_his_AS"/>
</dbReference>
<dbReference type="InterPro" id="IPR018202">
    <property type="entry name" value="Ser_caboxypep_ser_AS"/>
</dbReference>
<keyword evidence="3" id="KW-0732">Signal</keyword>
<keyword evidence="3" id="KW-0121">Carboxypeptidase</keyword>
<evidence type="ECO:0000313" key="4">
    <source>
        <dbReference type="EMBL" id="KAI3895881.1"/>
    </source>
</evidence>
<dbReference type="InterPro" id="IPR029058">
    <property type="entry name" value="AB_hydrolase_fold"/>
</dbReference>
<dbReference type="GO" id="GO:0006508">
    <property type="term" value="P:proteolysis"/>
    <property type="evidence" value="ECO:0007669"/>
    <property type="project" value="UniProtKB-KW"/>
</dbReference>
<accession>A0AAD4SBX7</accession>
<comment type="similarity">
    <text evidence="1 3">Belongs to the peptidase S10 family.</text>
</comment>
<dbReference type="Proteomes" id="UP001202328">
    <property type="component" value="Unassembled WGS sequence"/>
</dbReference>
<keyword evidence="3" id="KW-0645">Protease</keyword>
<protein>
    <recommendedName>
        <fullName evidence="3">Carboxypeptidase</fullName>
        <ecNumber evidence="3">3.4.16.-</ecNumber>
    </recommendedName>
</protein>
<dbReference type="GO" id="GO:0004185">
    <property type="term" value="F:serine-type carboxypeptidase activity"/>
    <property type="evidence" value="ECO:0007669"/>
    <property type="project" value="UniProtKB-UniRule"/>
</dbReference>
<dbReference type="Gene3D" id="3.40.50.1820">
    <property type="entry name" value="alpha/beta hydrolase"/>
    <property type="match status" value="2"/>
</dbReference>
<organism evidence="4 5">
    <name type="scientific">Papaver atlanticum</name>
    <dbReference type="NCBI Taxonomy" id="357466"/>
    <lineage>
        <taxon>Eukaryota</taxon>
        <taxon>Viridiplantae</taxon>
        <taxon>Streptophyta</taxon>
        <taxon>Embryophyta</taxon>
        <taxon>Tracheophyta</taxon>
        <taxon>Spermatophyta</taxon>
        <taxon>Magnoliopsida</taxon>
        <taxon>Ranunculales</taxon>
        <taxon>Papaveraceae</taxon>
        <taxon>Papaveroideae</taxon>
        <taxon>Papaver</taxon>
    </lineage>
</organism>
<evidence type="ECO:0000256" key="2">
    <source>
        <dbReference type="ARBA" id="ARBA00023180"/>
    </source>
</evidence>
<name>A0AAD4SBX7_9MAGN</name>
<evidence type="ECO:0000256" key="1">
    <source>
        <dbReference type="ARBA" id="ARBA00009431"/>
    </source>
</evidence>
<evidence type="ECO:0000313" key="5">
    <source>
        <dbReference type="Proteomes" id="UP001202328"/>
    </source>
</evidence>
<dbReference type="AlphaFoldDB" id="A0AAD4SBX7"/>
<proteinExistence type="inferred from homology"/>
<dbReference type="PROSITE" id="PS00131">
    <property type="entry name" value="CARBOXYPEPT_SER_SER"/>
    <property type="match status" value="1"/>
</dbReference>
<dbReference type="EMBL" id="JAJJMB010011896">
    <property type="protein sequence ID" value="KAI3895881.1"/>
    <property type="molecule type" value="Genomic_DNA"/>
</dbReference>
<dbReference type="PANTHER" id="PTHR11802:SF460">
    <property type="entry name" value="CARBOXYPEPTIDASE"/>
    <property type="match status" value="1"/>
</dbReference>